<evidence type="ECO:0000313" key="1">
    <source>
        <dbReference type="EMBL" id="GFY84667.1"/>
    </source>
</evidence>
<dbReference type="EMBL" id="BJWL01000003">
    <property type="protein sequence ID" value="GFY84667.1"/>
    <property type="molecule type" value="Genomic_DNA"/>
</dbReference>
<proteinExistence type="predicted"/>
<keyword evidence="2" id="KW-1185">Reference proteome</keyword>
<protein>
    <submittedName>
        <fullName evidence="1">Uncharacterized protein</fullName>
    </submittedName>
</protein>
<gene>
    <name evidence="1" type="ORF">Acr_03g0014410</name>
</gene>
<comment type="caution">
    <text evidence="1">The sequence shown here is derived from an EMBL/GenBank/DDBJ whole genome shotgun (WGS) entry which is preliminary data.</text>
</comment>
<name>A0A7J0EGA3_9ERIC</name>
<dbReference type="AlphaFoldDB" id="A0A7J0EGA3"/>
<reference evidence="1 2" key="1">
    <citation type="submission" date="2019-07" db="EMBL/GenBank/DDBJ databases">
        <title>De Novo Assembly of kiwifruit Actinidia rufa.</title>
        <authorList>
            <person name="Sugita-Konishi S."/>
            <person name="Sato K."/>
            <person name="Mori E."/>
            <person name="Abe Y."/>
            <person name="Kisaki G."/>
            <person name="Hamano K."/>
            <person name="Suezawa K."/>
            <person name="Otani M."/>
            <person name="Fukuda T."/>
            <person name="Manabe T."/>
            <person name="Gomi K."/>
            <person name="Tabuchi M."/>
            <person name="Akimitsu K."/>
            <person name="Kataoka I."/>
        </authorList>
    </citation>
    <scope>NUCLEOTIDE SEQUENCE [LARGE SCALE GENOMIC DNA]</scope>
    <source>
        <strain evidence="2">cv. Fuchu</strain>
    </source>
</reference>
<sequence>MFSGDSSMKNSATIIPPQYYFFPTIICLEQIENGFVPTCSSRVEGRLSQIVACRKQIFLFIQNHLRQVAFPEPGSLMKHGVASGIPNPQVLVRQ</sequence>
<dbReference type="Proteomes" id="UP000585474">
    <property type="component" value="Unassembled WGS sequence"/>
</dbReference>
<accession>A0A7J0EGA3</accession>
<organism evidence="1 2">
    <name type="scientific">Actinidia rufa</name>
    <dbReference type="NCBI Taxonomy" id="165716"/>
    <lineage>
        <taxon>Eukaryota</taxon>
        <taxon>Viridiplantae</taxon>
        <taxon>Streptophyta</taxon>
        <taxon>Embryophyta</taxon>
        <taxon>Tracheophyta</taxon>
        <taxon>Spermatophyta</taxon>
        <taxon>Magnoliopsida</taxon>
        <taxon>eudicotyledons</taxon>
        <taxon>Gunneridae</taxon>
        <taxon>Pentapetalae</taxon>
        <taxon>asterids</taxon>
        <taxon>Ericales</taxon>
        <taxon>Actinidiaceae</taxon>
        <taxon>Actinidia</taxon>
    </lineage>
</organism>
<evidence type="ECO:0000313" key="2">
    <source>
        <dbReference type="Proteomes" id="UP000585474"/>
    </source>
</evidence>